<organism evidence="2">
    <name type="scientific">marine metagenome</name>
    <dbReference type="NCBI Taxonomy" id="408172"/>
    <lineage>
        <taxon>unclassified sequences</taxon>
        <taxon>metagenomes</taxon>
        <taxon>ecological metagenomes</taxon>
    </lineage>
</organism>
<protein>
    <submittedName>
        <fullName evidence="2">Uncharacterized protein</fullName>
    </submittedName>
</protein>
<evidence type="ECO:0000256" key="1">
    <source>
        <dbReference type="SAM" id="MobiDB-lite"/>
    </source>
</evidence>
<gene>
    <name evidence="2" type="ORF">METZ01_LOCUS25250</name>
</gene>
<dbReference type="EMBL" id="UINC01001150">
    <property type="protein sequence ID" value="SUZ72396.1"/>
    <property type="molecule type" value="Genomic_DNA"/>
</dbReference>
<feature type="region of interest" description="Disordered" evidence="1">
    <location>
        <begin position="41"/>
        <end position="66"/>
    </location>
</feature>
<evidence type="ECO:0000313" key="2">
    <source>
        <dbReference type="EMBL" id="SUZ72396.1"/>
    </source>
</evidence>
<feature type="non-terminal residue" evidence="2">
    <location>
        <position position="1"/>
    </location>
</feature>
<proteinExistence type="predicted"/>
<reference evidence="2" key="1">
    <citation type="submission" date="2018-05" db="EMBL/GenBank/DDBJ databases">
        <authorList>
            <person name="Lanie J.A."/>
            <person name="Ng W.-L."/>
            <person name="Kazmierczak K.M."/>
            <person name="Andrzejewski T.M."/>
            <person name="Davidsen T.M."/>
            <person name="Wayne K.J."/>
            <person name="Tettelin H."/>
            <person name="Glass J.I."/>
            <person name="Rusch D."/>
            <person name="Podicherti R."/>
            <person name="Tsui H.-C.T."/>
            <person name="Winkler M.E."/>
        </authorList>
    </citation>
    <scope>NUCLEOTIDE SEQUENCE</scope>
</reference>
<sequence>VTEVIAIDLSQHLDAYRCVLSRTQHHWGLLGYRYHARETVQGLSEHPRRETRSGRIRGAGPDDDGG</sequence>
<name>A0A381PZC4_9ZZZZ</name>
<accession>A0A381PZC4</accession>
<dbReference type="AlphaFoldDB" id="A0A381PZC4"/>